<dbReference type="AlphaFoldDB" id="A0A1Q9E9C8"/>
<evidence type="ECO:0000313" key="2">
    <source>
        <dbReference type="EMBL" id="OLQ04034.1"/>
    </source>
</evidence>
<name>A0A1Q9E9C8_SYMMI</name>
<organism evidence="2 3">
    <name type="scientific">Symbiodinium microadriaticum</name>
    <name type="common">Dinoflagellate</name>
    <name type="synonym">Zooxanthella microadriatica</name>
    <dbReference type="NCBI Taxonomy" id="2951"/>
    <lineage>
        <taxon>Eukaryota</taxon>
        <taxon>Sar</taxon>
        <taxon>Alveolata</taxon>
        <taxon>Dinophyceae</taxon>
        <taxon>Suessiales</taxon>
        <taxon>Symbiodiniaceae</taxon>
        <taxon>Symbiodinium</taxon>
    </lineage>
</organism>
<evidence type="ECO:0000313" key="3">
    <source>
        <dbReference type="Proteomes" id="UP000186817"/>
    </source>
</evidence>
<feature type="region of interest" description="Disordered" evidence="1">
    <location>
        <begin position="113"/>
        <end position="176"/>
    </location>
</feature>
<gene>
    <name evidence="2" type="ORF">AK812_SmicGene12936</name>
</gene>
<comment type="caution">
    <text evidence="2">The sequence shown here is derived from an EMBL/GenBank/DDBJ whole genome shotgun (WGS) entry which is preliminary data.</text>
</comment>
<proteinExistence type="predicted"/>
<reference evidence="2 3" key="1">
    <citation type="submission" date="2016-02" db="EMBL/GenBank/DDBJ databases">
        <title>Genome analysis of coral dinoflagellate symbionts highlights evolutionary adaptations to a symbiotic lifestyle.</title>
        <authorList>
            <person name="Aranda M."/>
            <person name="Li Y."/>
            <person name="Liew Y.J."/>
            <person name="Baumgarten S."/>
            <person name="Simakov O."/>
            <person name="Wilson M."/>
            <person name="Piel J."/>
            <person name="Ashoor H."/>
            <person name="Bougouffa S."/>
            <person name="Bajic V.B."/>
            <person name="Ryu T."/>
            <person name="Ravasi T."/>
            <person name="Bayer T."/>
            <person name="Micklem G."/>
            <person name="Kim H."/>
            <person name="Bhak J."/>
            <person name="Lajeunesse T.C."/>
            <person name="Voolstra C.R."/>
        </authorList>
    </citation>
    <scope>NUCLEOTIDE SEQUENCE [LARGE SCALE GENOMIC DNA]</scope>
    <source>
        <strain evidence="2 3">CCMP2467</strain>
    </source>
</reference>
<accession>A0A1Q9E9C8</accession>
<evidence type="ECO:0000256" key="1">
    <source>
        <dbReference type="SAM" id="MobiDB-lite"/>
    </source>
</evidence>
<protein>
    <submittedName>
        <fullName evidence="2">Uncharacterized protein</fullName>
    </submittedName>
</protein>
<dbReference type="Proteomes" id="UP000186817">
    <property type="component" value="Unassembled WGS sequence"/>
</dbReference>
<keyword evidence="3" id="KW-1185">Reference proteome</keyword>
<dbReference type="EMBL" id="LSRX01000220">
    <property type="protein sequence ID" value="OLQ04034.1"/>
    <property type="molecule type" value="Genomic_DNA"/>
</dbReference>
<sequence>MPSPRCKNVVTGCSQCVSSIRGECSPVCYQSCEEDGHPLCQALYGILTRQICGSPMRLCEGRFEQDAGEAAAATGIPVHAAATHINEQEDEHSATGQATATQPLATLLKSFGKQRASDAPPATPPRRNASVAPMTPPGPASPAKEGSHAEIATVEVEQEESTFPGCSGNGENDQLPLGRQRDVETLQTPSQADTYRGPCGNTVLHDVGTVVPTNESCERDEDPATTAMRDVRALLDVLTEHFAEPQDGQRLPVGKSLDEAFAFLCGTWELDNCPGPPGAIALLWTDIYTDGSFNGSISAWAFAGVDHGPIVYGQTPLLRQEDLPPSRDLRFYLPKERLELITLRFALTSTRRSALSQIMQVFADMRCLLALHNPSYDTICPYTAKGADEGETHRRCFPMQRRPPQEPAWLPTADIVPHLFCAAAPLPT</sequence>